<comment type="cofactor">
    <cofactor evidence="1">
        <name>Mg(2+)</name>
        <dbReference type="ChEBI" id="CHEBI:18420"/>
    </cofactor>
</comment>
<feature type="active site" description="Nucleophile" evidence="14">
    <location>
        <position position="89"/>
    </location>
</feature>
<dbReference type="Pfam" id="PF12710">
    <property type="entry name" value="HAD"/>
    <property type="match status" value="1"/>
</dbReference>
<dbReference type="SUPFAM" id="SSF56784">
    <property type="entry name" value="HAD-like"/>
    <property type="match status" value="1"/>
</dbReference>
<evidence type="ECO:0000256" key="14">
    <source>
        <dbReference type="PIRSR" id="PIRSR604469-1"/>
    </source>
</evidence>
<evidence type="ECO:0000256" key="2">
    <source>
        <dbReference type="ARBA" id="ARBA00005135"/>
    </source>
</evidence>
<dbReference type="AlphaFoldDB" id="A0A8H8WXU7"/>
<keyword evidence="10" id="KW-0718">Serine biosynthesis</keyword>
<dbReference type="GO" id="GO:0006564">
    <property type="term" value="P:L-serine biosynthetic process"/>
    <property type="evidence" value="ECO:0007669"/>
    <property type="project" value="UniProtKB-KW"/>
</dbReference>
<dbReference type="SFLD" id="SFLDS00003">
    <property type="entry name" value="Haloacid_Dehalogenase"/>
    <property type="match status" value="1"/>
</dbReference>
<keyword evidence="8" id="KW-0378">Hydrolase</keyword>
<comment type="catalytic activity">
    <reaction evidence="13">
        <text>O-phospho-D-serine + H2O = D-serine + phosphate</text>
        <dbReference type="Rhea" id="RHEA:24873"/>
        <dbReference type="ChEBI" id="CHEBI:15377"/>
        <dbReference type="ChEBI" id="CHEBI:35247"/>
        <dbReference type="ChEBI" id="CHEBI:43474"/>
        <dbReference type="ChEBI" id="CHEBI:58680"/>
        <dbReference type="EC" id="3.1.3.3"/>
    </reaction>
</comment>
<organism evidence="15 16">
    <name type="scientific">Methylobacterium indicum</name>
    <dbReference type="NCBI Taxonomy" id="1775910"/>
    <lineage>
        <taxon>Bacteria</taxon>
        <taxon>Pseudomonadati</taxon>
        <taxon>Pseudomonadota</taxon>
        <taxon>Alphaproteobacteria</taxon>
        <taxon>Hyphomicrobiales</taxon>
        <taxon>Methylobacteriaceae</taxon>
        <taxon>Methylobacterium</taxon>
    </lineage>
</organism>
<dbReference type="InterPro" id="IPR050582">
    <property type="entry name" value="HAD-like_SerB"/>
</dbReference>
<dbReference type="EMBL" id="AP024145">
    <property type="protein sequence ID" value="BCM86385.1"/>
    <property type="molecule type" value="Genomic_DNA"/>
</dbReference>
<evidence type="ECO:0000256" key="7">
    <source>
        <dbReference type="ARBA" id="ARBA00022723"/>
    </source>
</evidence>
<evidence type="ECO:0000256" key="5">
    <source>
        <dbReference type="ARBA" id="ARBA00015196"/>
    </source>
</evidence>
<evidence type="ECO:0000256" key="11">
    <source>
        <dbReference type="ARBA" id="ARBA00031693"/>
    </source>
</evidence>
<dbReference type="InterPro" id="IPR004469">
    <property type="entry name" value="PSP"/>
</dbReference>
<dbReference type="PANTHER" id="PTHR43344">
    <property type="entry name" value="PHOSPHOSERINE PHOSPHATASE"/>
    <property type="match status" value="1"/>
</dbReference>
<evidence type="ECO:0000256" key="8">
    <source>
        <dbReference type="ARBA" id="ARBA00022801"/>
    </source>
</evidence>
<dbReference type="PANTHER" id="PTHR43344:SF2">
    <property type="entry name" value="PHOSPHOSERINE PHOSPHATASE"/>
    <property type="match status" value="1"/>
</dbReference>
<comment type="catalytic activity">
    <reaction evidence="12">
        <text>O-phospho-L-serine + H2O = L-serine + phosphate</text>
        <dbReference type="Rhea" id="RHEA:21208"/>
        <dbReference type="ChEBI" id="CHEBI:15377"/>
        <dbReference type="ChEBI" id="CHEBI:33384"/>
        <dbReference type="ChEBI" id="CHEBI:43474"/>
        <dbReference type="ChEBI" id="CHEBI:57524"/>
        <dbReference type="EC" id="3.1.3.3"/>
    </reaction>
</comment>
<evidence type="ECO:0000313" key="15">
    <source>
        <dbReference type="EMBL" id="BCM86385.1"/>
    </source>
</evidence>
<dbReference type="NCBIfam" id="TIGR01488">
    <property type="entry name" value="HAD-SF-IB"/>
    <property type="match status" value="1"/>
</dbReference>
<evidence type="ECO:0000256" key="1">
    <source>
        <dbReference type="ARBA" id="ARBA00001946"/>
    </source>
</evidence>
<comment type="similarity">
    <text evidence="3">Belongs to the HAD-like hydrolase superfamily. SerB family.</text>
</comment>
<reference evidence="15" key="1">
    <citation type="submission" date="2020-11" db="EMBL/GenBank/DDBJ databases">
        <title>Complete genome sequence of a novel pathogenic Methylobacterium strain isolated from rice in Vietnam.</title>
        <authorList>
            <person name="Lai K."/>
            <person name="Okazaki S."/>
            <person name="Higashi K."/>
            <person name="Mori H."/>
            <person name="Toyoda A."/>
            <person name="Kurokawa K."/>
        </authorList>
    </citation>
    <scope>NUCLEOTIDE SEQUENCE</scope>
    <source>
        <strain evidence="15">VL1</strain>
    </source>
</reference>
<name>A0A8H8WXU7_9HYPH</name>
<dbReference type="RefSeq" id="WP_207179388.1">
    <property type="nucleotide sequence ID" value="NZ_AP024145.1"/>
</dbReference>
<dbReference type="UniPathway" id="UPA00135">
    <property type="reaction ID" value="UER00198"/>
</dbReference>
<dbReference type="Gene3D" id="3.40.50.1000">
    <property type="entry name" value="HAD superfamily/HAD-like"/>
    <property type="match status" value="1"/>
</dbReference>
<dbReference type="InterPro" id="IPR023214">
    <property type="entry name" value="HAD_sf"/>
</dbReference>
<dbReference type="NCBIfam" id="TIGR00338">
    <property type="entry name" value="serB"/>
    <property type="match status" value="1"/>
</dbReference>
<evidence type="ECO:0000256" key="12">
    <source>
        <dbReference type="ARBA" id="ARBA00048138"/>
    </source>
</evidence>
<keyword evidence="7" id="KW-0479">Metal-binding</keyword>
<dbReference type="SFLD" id="SFLDG01137">
    <property type="entry name" value="C1.6.1:_Phosphoserine_Phosphat"/>
    <property type="match status" value="1"/>
</dbReference>
<dbReference type="InterPro" id="IPR036412">
    <property type="entry name" value="HAD-like_sf"/>
</dbReference>
<evidence type="ECO:0000256" key="4">
    <source>
        <dbReference type="ARBA" id="ARBA00012640"/>
    </source>
</evidence>
<evidence type="ECO:0000256" key="10">
    <source>
        <dbReference type="ARBA" id="ARBA00023299"/>
    </source>
</evidence>
<protein>
    <recommendedName>
        <fullName evidence="5">Phosphoserine phosphatase</fullName>
        <ecNumber evidence="4">3.1.3.3</ecNumber>
    </recommendedName>
    <alternativeName>
        <fullName evidence="11">O-phosphoserine phosphohydrolase</fullName>
    </alternativeName>
</protein>
<keyword evidence="9" id="KW-0460">Magnesium</keyword>
<dbReference type="GO" id="GO:0005737">
    <property type="term" value="C:cytoplasm"/>
    <property type="evidence" value="ECO:0007669"/>
    <property type="project" value="TreeGrafter"/>
</dbReference>
<keyword evidence="6" id="KW-0028">Amino-acid biosynthesis</keyword>
<dbReference type="SFLD" id="SFLDG01136">
    <property type="entry name" value="C1.6:_Phosphoserine_Phosphatas"/>
    <property type="match status" value="1"/>
</dbReference>
<dbReference type="EC" id="3.1.3.3" evidence="4"/>
<accession>A0A8H8WXU7</accession>
<dbReference type="CDD" id="cd07500">
    <property type="entry name" value="HAD_PSP"/>
    <property type="match status" value="1"/>
</dbReference>
<proteinExistence type="inferred from homology"/>
<sequence>MTLVATLIANPERPAITDAVLAEARALLATEHQPRILHGEVAAEILVEGVPAAAPALAERLRAALAGEPIDVAVQAVTPHRRKRLFLADMDSTMIGQECIDELADEVGLKEHVAAITERAMRGEIAFEPALRERVGLLKGLPLAAVEAVIAQRITLMPGGRTLVRTLKAHGAYTALVSGGFTLFTGPVAARIGFDEHRSNRLVTEGDMLAGTVAEPIVGREAKRDALVELRTRLGLDSAETLAVGDGANDLAMLEEAGLGVAFRAKPAVAAAAHARIDHGDLTGLLYLQGFAAAEFVG</sequence>
<gene>
    <name evidence="15" type="primary">serB</name>
    <name evidence="15" type="ORF">mvi_48460</name>
</gene>
<feature type="active site" description="Proton donor" evidence="14">
    <location>
        <position position="91"/>
    </location>
</feature>
<dbReference type="Proteomes" id="UP000663508">
    <property type="component" value="Chromosome"/>
</dbReference>
<dbReference type="GO" id="GO:0000287">
    <property type="term" value="F:magnesium ion binding"/>
    <property type="evidence" value="ECO:0007669"/>
    <property type="project" value="TreeGrafter"/>
</dbReference>
<evidence type="ECO:0000313" key="16">
    <source>
        <dbReference type="Proteomes" id="UP000663508"/>
    </source>
</evidence>
<dbReference type="SFLD" id="SFLDF00029">
    <property type="entry name" value="phosphoserine_phosphatase"/>
    <property type="match status" value="1"/>
</dbReference>
<evidence type="ECO:0000256" key="3">
    <source>
        <dbReference type="ARBA" id="ARBA00009184"/>
    </source>
</evidence>
<dbReference type="GO" id="GO:0036424">
    <property type="term" value="F:L-phosphoserine phosphatase activity"/>
    <property type="evidence" value="ECO:0007669"/>
    <property type="project" value="InterPro"/>
</dbReference>
<dbReference type="KEGG" id="mind:mvi_48460"/>
<evidence type="ECO:0000256" key="13">
    <source>
        <dbReference type="ARBA" id="ARBA00048523"/>
    </source>
</evidence>
<comment type="pathway">
    <text evidence="2">Amino-acid biosynthesis; L-serine biosynthesis; L-serine from 3-phospho-D-glycerate: step 3/3.</text>
</comment>
<evidence type="ECO:0000256" key="6">
    <source>
        <dbReference type="ARBA" id="ARBA00022605"/>
    </source>
</evidence>
<evidence type="ECO:0000256" key="9">
    <source>
        <dbReference type="ARBA" id="ARBA00022842"/>
    </source>
</evidence>